<accession>A0A645DD39</accession>
<reference evidence="1" key="1">
    <citation type="submission" date="2019-08" db="EMBL/GenBank/DDBJ databases">
        <authorList>
            <person name="Kucharzyk K."/>
            <person name="Murdoch R.W."/>
            <person name="Higgins S."/>
            <person name="Loffler F."/>
        </authorList>
    </citation>
    <scope>NUCLEOTIDE SEQUENCE</scope>
</reference>
<protein>
    <recommendedName>
        <fullName evidence="2">DUF1840 domain-containing protein</fullName>
    </recommendedName>
</protein>
<evidence type="ECO:0000313" key="1">
    <source>
        <dbReference type="EMBL" id="MPM86823.1"/>
    </source>
</evidence>
<comment type="caution">
    <text evidence="1">The sequence shown here is derived from an EMBL/GenBank/DDBJ whole genome shotgun (WGS) entry which is preliminary data.</text>
</comment>
<dbReference type="Pfam" id="PF08895">
    <property type="entry name" value="DUF1840"/>
    <property type="match status" value="1"/>
</dbReference>
<gene>
    <name evidence="1" type="ORF">SDC9_133915</name>
</gene>
<name>A0A645DD39_9ZZZZ</name>
<dbReference type="EMBL" id="VSSQ01034772">
    <property type="protein sequence ID" value="MPM86823.1"/>
    <property type="molecule type" value="Genomic_DNA"/>
</dbReference>
<sequence>MLVRFISSETGEILMFAEAARSLLQVLGKETTAKGAFLPDEMMAAAQTLKDAVSRAEAPPVEDEVDADGRKKEPVVALGQRAWPLIDMLERTAKGGRKANIVWEAPAAF</sequence>
<evidence type="ECO:0008006" key="2">
    <source>
        <dbReference type="Google" id="ProtNLM"/>
    </source>
</evidence>
<proteinExistence type="predicted"/>
<dbReference type="AlphaFoldDB" id="A0A645DD39"/>
<dbReference type="InterPro" id="IPR014991">
    <property type="entry name" value="DUF1840"/>
</dbReference>
<organism evidence="1">
    <name type="scientific">bioreactor metagenome</name>
    <dbReference type="NCBI Taxonomy" id="1076179"/>
    <lineage>
        <taxon>unclassified sequences</taxon>
        <taxon>metagenomes</taxon>
        <taxon>ecological metagenomes</taxon>
    </lineage>
</organism>